<evidence type="ECO:0008006" key="4">
    <source>
        <dbReference type="Google" id="ProtNLM"/>
    </source>
</evidence>
<evidence type="ECO:0000256" key="1">
    <source>
        <dbReference type="SAM" id="MobiDB-lite"/>
    </source>
</evidence>
<dbReference type="EMBL" id="JBAFVH010000001">
    <property type="protein sequence ID" value="MFG1370802.1"/>
    <property type="molecule type" value="Genomic_DNA"/>
</dbReference>
<gene>
    <name evidence="2" type="ORF">V5F32_01345</name>
</gene>
<protein>
    <recommendedName>
        <fullName evidence="4">Secreted protein</fullName>
    </recommendedName>
</protein>
<name>A0ABW6ZSG6_9HYPH</name>
<evidence type="ECO:0000313" key="2">
    <source>
        <dbReference type="EMBL" id="MFG1370802.1"/>
    </source>
</evidence>
<keyword evidence="3" id="KW-1185">Reference proteome</keyword>
<reference evidence="2 3" key="1">
    <citation type="submission" date="2024-02" db="EMBL/GenBank/DDBJ databases">
        <title>Expansion and revision of Xanthobacter and proposal of Roseixanthobacter gen. nov.</title>
        <authorList>
            <person name="Soltysiak M.P.M."/>
            <person name="Jalihal A."/>
            <person name="Ory A."/>
            <person name="Chrisophersen C."/>
            <person name="Lee A.D."/>
            <person name="Boulton J."/>
            <person name="Springer M."/>
        </authorList>
    </citation>
    <scope>NUCLEOTIDE SEQUENCE [LARGE SCALE GENOMIC DNA]</scope>
    <source>
        <strain evidence="2 3">23A</strain>
    </source>
</reference>
<dbReference type="RefSeq" id="WP_393990885.1">
    <property type="nucleotide sequence ID" value="NZ_JBAFVH010000001.1"/>
</dbReference>
<proteinExistence type="predicted"/>
<dbReference type="Proteomes" id="UP001604002">
    <property type="component" value="Unassembled WGS sequence"/>
</dbReference>
<accession>A0ABW6ZSG6</accession>
<feature type="compositionally biased region" description="Low complexity" evidence="1">
    <location>
        <begin position="38"/>
        <end position="47"/>
    </location>
</feature>
<comment type="caution">
    <text evidence="2">The sequence shown here is derived from an EMBL/GenBank/DDBJ whole genome shotgun (WGS) entry which is preliminary data.</text>
</comment>
<evidence type="ECO:0000313" key="3">
    <source>
        <dbReference type="Proteomes" id="UP001604002"/>
    </source>
</evidence>
<organism evidence="2 3">
    <name type="scientific">Xanthobacter oligotrophicus</name>
    <dbReference type="NCBI Taxonomy" id="2607286"/>
    <lineage>
        <taxon>Bacteria</taxon>
        <taxon>Pseudomonadati</taxon>
        <taxon>Pseudomonadota</taxon>
        <taxon>Alphaproteobacteria</taxon>
        <taxon>Hyphomicrobiales</taxon>
        <taxon>Xanthobacteraceae</taxon>
        <taxon>Xanthobacter</taxon>
    </lineage>
</organism>
<sequence>MTPHPTSLSVPLFWMTMFFTWLVEASRIAERDVPLSRSSSGVSRMMRTTASAAPSGFRRSGLTPFKSSG</sequence>
<feature type="region of interest" description="Disordered" evidence="1">
    <location>
        <begin position="38"/>
        <end position="69"/>
    </location>
</feature>